<dbReference type="InterPro" id="IPR043727">
    <property type="entry name" value="Lmo0937-like"/>
</dbReference>
<evidence type="ECO:0000256" key="1">
    <source>
        <dbReference type="SAM" id="Phobius"/>
    </source>
</evidence>
<dbReference type="AlphaFoldDB" id="A0A6J4VPH0"/>
<sequence length="52" mass="5643">MGGILWGVVVVIVALWLLGLVMDVVGNLIHLLLIVAVIVAIYNFVTSQRNRA</sequence>
<dbReference type="NCBIfam" id="NF033488">
    <property type="entry name" value="lmo0937_fam_TM"/>
    <property type="match status" value="1"/>
</dbReference>
<protein>
    <recommendedName>
        <fullName evidence="3">Lmo0937 family membrane protein</fullName>
    </recommendedName>
</protein>
<evidence type="ECO:0008006" key="3">
    <source>
        <dbReference type="Google" id="ProtNLM"/>
    </source>
</evidence>
<reference evidence="2" key="1">
    <citation type="submission" date="2020-02" db="EMBL/GenBank/DDBJ databases">
        <authorList>
            <person name="Meier V. D."/>
        </authorList>
    </citation>
    <scope>NUCLEOTIDE SEQUENCE</scope>
    <source>
        <strain evidence="2">AVDCRST_MAG18</strain>
    </source>
</reference>
<name>A0A6J4VPH0_9BACT</name>
<proteinExistence type="predicted"/>
<accession>A0A6J4VPH0</accession>
<evidence type="ECO:0000313" key="2">
    <source>
        <dbReference type="EMBL" id="CAA9585256.1"/>
    </source>
</evidence>
<keyword evidence="1" id="KW-1133">Transmembrane helix</keyword>
<gene>
    <name evidence="2" type="ORF">AVDCRST_MAG18-3730</name>
</gene>
<dbReference type="Pfam" id="PF18919">
    <property type="entry name" value="DUF5670"/>
    <property type="match status" value="1"/>
</dbReference>
<feature type="transmembrane region" description="Helical" evidence="1">
    <location>
        <begin position="5"/>
        <end position="22"/>
    </location>
</feature>
<keyword evidence="1" id="KW-0812">Transmembrane</keyword>
<organism evidence="2">
    <name type="scientific">uncultured Thermomicrobiales bacterium</name>
    <dbReference type="NCBI Taxonomy" id="1645740"/>
    <lineage>
        <taxon>Bacteria</taxon>
        <taxon>Pseudomonadati</taxon>
        <taxon>Thermomicrobiota</taxon>
        <taxon>Thermomicrobia</taxon>
        <taxon>Thermomicrobiales</taxon>
        <taxon>environmental samples</taxon>
    </lineage>
</organism>
<dbReference type="EMBL" id="CADCWN010000295">
    <property type="protein sequence ID" value="CAA9585256.1"/>
    <property type="molecule type" value="Genomic_DNA"/>
</dbReference>
<feature type="transmembrane region" description="Helical" evidence="1">
    <location>
        <begin position="28"/>
        <end position="45"/>
    </location>
</feature>
<keyword evidence="1" id="KW-0472">Membrane</keyword>